<gene>
    <name evidence="3" type="ORF">NQ318_010923</name>
</gene>
<dbReference type="SMART" id="SM00450">
    <property type="entry name" value="RHOD"/>
    <property type="match status" value="1"/>
</dbReference>
<organism evidence="3 4">
    <name type="scientific">Aromia moschata</name>
    <dbReference type="NCBI Taxonomy" id="1265417"/>
    <lineage>
        <taxon>Eukaryota</taxon>
        <taxon>Metazoa</taxon>
        <taxon>Ecdysozoa</taxon>
        <taxon>Arthropoda</taxon>
        <taxon>Hexapoda</taxon>
        <taxon>Insecta</taxon>
        <taxon>Pterygota</taxon>
        <taxon>Neoptera</taxon>
        <taxon>Endopterygota</taxon>
        <taxon>Coleoptera</taxon>
        <taxon>Polyphaga</taxon>
        <taxon>Cucujiformia</taxon>
        <taxon>Chrysomeloidea</taxon>
        <taxon>Cerambycidae</taxon>
        <taxon>Cerambycinae</taxon>
        <taxon>Callichromatini</taxon>
        <taxon>Aromia</taxon>
    </lineage>
</organism>
<accession>A0AAV8XDT2</accession>
<dbReference type="Proteomes" id="UP001162162">
    <property type="component" value="Unassembled WGS sequence"/>
</dbReference>
<feature type="domain" description="Rhodanese" evidence="2">
    <location>
        <begin position="43"/>
        <end position="142"/>
    </location>
</feature>
<name>A0AAV8XDT2_9CUCU</name>
<dbReference type="GO" id="GO:0004792">
    <property type="term" value="F:thiosulfate-cyanide sulfurtransferase activity"/>
    <property type="evidence" value="ECO:0007669"/>
    <property type="project" value="TreeGrafter"/>
</dbReference>
<evidence type="ECO:0000313" key="3">
    <source>
        <dbReference type="EMBL" id="KAJ8936896.1"/>
    </source>
</evidence>
<dbReference type="SUPFAM" id="SSF52821">
    <property type="entry name" value="Rhodanese/Cell cycle control phosphatase"/>
    <property type="match status" value="1"/>
</dbReference>
<keyword evidence="1" id="KW-0732">Signal</keyword>
<reference evidence="3" key="1">
    <citation type="journal article" date="2023" name="Insect Mol. Biol.">
        <title>Genome sequencing provides insights into the evolution of gene families encoding plant cell wall-degrading enzymes in longhorned beetles.</title>
        <authorList>
            <person name="Shin N.R."/>
            <person name="Okamura Y."/>
            <person name="Kirsch R."/>
            <person name="Pauchet Y."/>
        </authorList>
    </citation>
    <scope>NUCLEOTIDE SEQUENCE</scope>
    <source>
        <strain evidence="3">AMC_N1</strain>
    </source>
</reference>
<evidence type="ECO:0000259" key="2">
    <source>
        <dbReference type="PROSITE" id="PS50206"/>
    </source>
</evidence>
<dbReference type="CDD" id="cd01519">
    <property type="entry name" value="RHOD_HSP67B2"/>
    <property type="match status" value="1"/>
</dbReference>
<dbReference type="PANTHER" id="PTHR44086:SF10">
    <property type="entry name" value="THIOSULFATE SULFURTRANSFERASE_RHODANESE-LIKE DOMAIN-CONTAINING PROTEIN 3"/>
    <property type="match status" value="1"/>
</dbReference>
<dbReference type="Pfam" id="PF00581">
    <property type="entry name" value="Rhodanese"/>
    <property type="match status" value="1"/>
</dbReference>
<dbReference type="GO" id="GO:0005739">
    <property type="term" value="C:mitochondrion"/>
    <property type="evidence" value="ECO:0007669"/>
    <property type="project" value="TreeGrafter"/>
</dbReference>
<dbReference type="Gene3D" id="3.40.250.10">
    <property type="entry name" value="Rhodanese-like domain"/>
    <property type="match status" value="1"/>
</dbReference>
<protein>
    <recommendedName>
        <fullName evidence="2">Rhodanese domain-containing protein</fullName>
    </recommendedName>
</protein>
<feature type="chain" id="PRO_5043384313" description="Rhodanese domain-containing protein" evidence="1">
    <location>
        <begin position="22"/>
        <end position="145"/>
    </location>
</feature>
<dbReference type="PANTHER" id="PTHR44086">
    <property type="entry name" value="THIOSULFATE SULFURTRANSFERASE RDL2, MITOCHONDRIAL-RELATED"/>
    <property type="match status" value="1"/>
</dbReference>
<comment type="caution">
    <text evidence="3">The sequence shown here is derived from an EMBL/GenBank/DDBJ whole genome shotgun (WGS) entry which is preliminary data.</text>
</comment>
<feature type="signal peptide" evidence="1">
    <location>
        <begin position="1"/>
        <end position="21"/>
    </location>
</feature>
<dbReference type="InterPro" id="IPR001763">
    <property type="entry name" value="Rhodanese-like_dom"/>
</dbReference>
<dbReference type="PROSITE" id="PS50206">
    <property type="entry name" value="RHODANESE_3"/>
    <property type="match status" value="1"/>
</dbReference>
<sequence length="145" mass="16498">MLANTVLITVWVSHLSSLAFSTTIVADDQKPTVSYEEVRKLKDDPKYLLIDVREPSELQENGSIPGAINIPLNEVEPALVKLTPVEFQEKYGRDKPDKDFNIIFSCRSGRRSGIAQEKAKGLGYRNVYNYVGSWLDWEKHNKDKN</sequence>
<proteinExistence type="predicted"/>
<dbReference type="AlphaFoldDB" id="A0AAV8XDT2"/>
<keyword evidence="4" id="KW-1185">Reference proteome</keyword>
<dbReference type="InterPro" id="IPR036873">
    <property type="entry name" value="Rhodanese-like_dom_sf"/>
</dbReference>
<evidence type="ECO:0000313" key="4">
    <source>
        <dbReference type="Proteomes" id="UP001162162"/>
    </source>
</evidence>
<evidence type="ECO:0000256" key="1">
    <source>
        <dbReference type="SAM" id="SignalP"/>
    </source>
</evidence>
<dbReference type="EMBL" id="JAPWTK010000703">
    <property type="protein sequence ID" value="KAJ8936896.1"/>
    <property type="molecule type" value="Genomic_DNA"/>
</dbReference>